<keyword evidence="4 6" id="KW-1133">Transmembrane helix</keyword>
<feature type="transmembrane region" description="Helical" evidence="6">
    <location>
        <begin position="667"/>
        <end position="687"/>
    </location>
</feature>
<keyword evidence="3 6" id="KW-0812">Transmembrane</keyword>
<dbReference type="Proteomes" id="UP000321720">
    <property type="component" value="Unassembled WGS sequence"/>
</dbReference>
<keyword evidence="2" id="KW-1003">Cell membrane</keyword>
<dbReference type="InterPro" id="IPR004869">
    <property type="entry name" value="MMPL_dom"/>
</dbReference>
<dbReference type="EMBL" id="BJWG01000006">
    <property type="protein sequence ID" value="GEL94926.1"/>
    <property type="molecule type" value="Genomic_DNA"/>
</dbReference>
<dbReference type="PANTHER" id="PTHR33406">
    <property type="entry name" value="MEMBRANE PROTEIN MJ1562-RELATED"/>
    <property type="match status" value="1"/>
</dbReference>
<feature type="transmembrane region" description="Helical" evidence="6">
    <location>
        <begin position="558"/>
        <end position="578"/>
    </location>
</feature>
<comment type="subcellular location">
    <subcellularLocation>
        <location evidence="1">Cell membrane</location>
        <topology evidence="1">Multi-pass membrane protein</topology>
    </subcellularLocation>
</comment>
<evidence type="ECO:0000259" key="7">
    <source>
        <dbReference type="PROSITE" id="PS50156"/>
    </source>
</evidence>
<reference evidence="8 9" key="1">
    <citation type="submission" date="2019-07" db="EMBL/GenBank/DDBJ databases">
        <title>Whole genome shotgun sequence of Cellulomonas composti NBRC 100758.</title>
        <authorList>
            <person name="Hosoyama A."/>
            <person name="Uohara A."/>
            <person name="Ohji S."/>
            <person name="Ichikawa N."/>
        </authorList>
    </citation>
    <scope>NUCLEOTIDE SEQUENCE [LARGE SCALE GENOMIC DNA]</scope>
    <source>
        <strain evidence="8 9">NBRC 100758</strain>
    </source>
</reference>
<comment type="caution">
    <text evidence="8">The sequence shown here is derived from an EMBL/GenBank/DDBJ whole genome shotgun (WGS) entry which is preliminary data.</text>
</comment>
<dbReference type="Pfam" id="PF03176">
    <property type="entry name" value="MMPL"/>
    <property type="match status" value="2"/>
</dbReference>
<evidence type="ECO:0000313" key="8">
    <source>
        <dbReference type="EMBL" id="GEL94926.1"/>
    </source>
</evidence>
<dbReference type="AlphaFoldDB" id="A0A511JAB1"/>
<feature type="transmembrane region" description="Helical" evidence="6">
    <location>
        <begin position="527"/>
        <end position="546"/>
    </location>
</feature>
<evidence type="ECO:0000256" key="2">
    <source>
        <dbReference type="ARBA" id="ARBA00022475"/>
    </source>
</evidence>
<dbReference type="InterPro" id="IPR000731">
    <property type="entry name" value="SSD"/>
</dbReference>
<dbReference type="PANTHER" id="PTHR33406:SF13">
    <property type="entry name" value="MEMBRANE PROTEIN YDFJ"/>
    <property type="match status" value="1"/>
</dbReference>
<evidence type="ECO:0000256" key="3">
    <source>
        <dbReference type="ARBA" id="ARBA00022692"/>
    </source>
</evidence>
<dbReference type="PROSITE" id="PS50156">
    <property type="entry name" value="SSD"/>
    <property type="match status" value="1"/>
</dbReference>
<dbReference type="GO" id="GO:0005886">
    <property type="term" value="C:plasma membrane"/>
    <property type="evidence" value="ECO:0007669"/>
    <property type="project" value="UniProtKB-SubCell"/>
</dbReference>
<evidence type="ECO:0000256" key="1">
    <source>
        <dbReference type="ARBA" id="ARBA00004651"/>
    </source>
</evidence>
<sequence length="739" mass="76263">MLSHALYRLGLTSARRPWLVIGTWVLLAVLVVGASQAVGEKLRDSFRVPGLDSERANELLAQAGSGQAGLTAQIVVTPTDSDATLASPEARDALAALEADVAALPQVLGVSDPAGALVAGSATPADGVSADGRIALVRVQYPTSEALTAADLTRLKDVLAQVDGHGPLRVEAGGDLYFAFESPPAGAGELIGLIAALVILLVAFRSLVAAALPIGVALVGLAVGVGAMPLIAHAIEIPSYAPTLGAMVGLGVGIDYALFVVSRHRGNLRRALPVPEAVARSLAAAGQPVVFAGGVVVVSILGLAVARVPFMTAGGIAIAVVVLVMVAASVTLLPALLGLAGHRVDGRHPERTEARAAAEGAGWRRWSTHVTRHPVPYLVGVVVLLMAMAAPVLGLRVGIPDDGALPPSFTQRQAYDLVAQGFGPGANGPLVLAIETAGDPDAAARVADAVAQDPGIAAVREPVASGDVTTVVVVPSTGPQDEATRETITRLRADVLPAALEGSAASAHIGGQTASFADVGQRVNDRLPLLIATVLAMSFLLLMLVFRSVLVPLKAVVLNVLSIAASYGVMVMVFQWGWGADLIGLEATVPIVSFIPMFMFAILFGLSMDYEVFLLSRIRESYLATGDNDRAVVDGIARTGRVITSAALIMGSVFLAFVLGADAATKMFGVGLATAILLDATLVRMVLVPATMTLLGRANWWLPRWLDRALPTVMVEVPDEPATPLPAPTAPRQERPVPA</sequence>
<feature type="transmembrane region" description="Helical" evidence="6">
    <location>
        <begin position="375"/>
        <end position="399"/>
    </location>
</feature>
<protein>
    <submittedName>
        <fullName evidence="8">Membrane protein</fullName>
    </submittedName>
</protein>
<name>A0A511JAB1_9CELL</name>
<proteinExistence type="predicted"/>
<feature type="domain" description="SSD" evidence="7">
    <location>
        <begin position="194"/>
        <end position="339"/>
    </location>
</feature>
<evidence type="ECO:0000256" key="4">
    <source>
        <dbReference type="ARBA" id="ARBA00022989"/>
    </source>
</evidence>
<dbReference type="Gene3D" id="1.20.1640.10">
    <property type="entry name" value="Multidrug efflux transporter AcrB transmembrane domain"/>
    <property type="match status" value="2"/>
</dbReference>
<accession>A0A511JAB1</accession>
<keyword evidence="5 6" id="KW-0472">Membrane</keyword>
<dbReference type="InterPro" id="IPR050545">
    <property type="entry name" value="Mycobact_MmpL"/>
</dbReference>
<feature type="transmembrane region" description="Helical" evidence="6">
    <location>
        <begin position="590"/>
        <end position="610"/>
    </location>
</feature>
<feature type="transmembrane region" description="Helical" evidence="6">
    <location>
        <begin position="642"/>
        <end position="661"/>
    </location>
</feature>
<evidence type="ECO:0000256" key="5">
    <source>
        <dbReference type="ARBA" id="ARBA00023136"/>
    </source>
</evidence>
<evidence type="ECO:0000256" key="6">
    <source>
        <dbReference type="SAM" id="Phobius"/>
    </source>
</evidence>
<feature type="transmembrane region" description="Helical" evidence="6">
    <location>
        <begin position="316"/>
        <end position="341"/>
    </location>
</feature>
<dbReference type="SUPFAM" id="SSF82866">
    <property type="entry name" value="Multidrug efflux transporter AcrB transmembrane domain"/>
    <property type="match status" value="2"/>
</dbReference>
<evidence type="ECO:0000313" key="9">
    <source>
        <dbReference type="Proteomes" id="UP000321720"/>
    </source>
</evidence>
<feature type="transmembrane region" description="Helical" evidence="6">
    <location>
        <begin position="215"/>
        <end position="235"/>
    </location>
</feature>
<gene>
    <name evidence="8" type="ORF">CCO02nite_15840</name>
</gene>
<feature type="transmembrane region" description="Helical" evidence="6">
    <location>
        <begin position="282"/>
        <end position="304"/>
    </location>
</feature>
<organism evidence="8 9">
    <name type="scientific">Cellulomonas composti</name>
    <dbReference type="NCBI Taxonomy" id="266130"/>
    <lineage>
        <taxon>Bacteria</taxon>
        <taxon>Bacillati</taxon>
        <taxon>Actinomycetota</taxon>
        <taxon>Actinomycetes</taxon>
        <taxon>Micrococcales</taxon>
        <taxon>Cellulomonadaceae</taxon>
        <taxon>Cellulomonas</taxon>
    </lineage>
</organism>
<feature type="transmembrane region" description="Helical" evidence="6">
    <location>
        <begin position="190"/>
        <end position="208"/>
    </location>
</feature>
<feature type="transmembrane region" description="Helical" evidence="6">
    <location>
        <begin position="241"/>
        <end position="261"/>
    </location>
</feature>
<dbReference type="RefSeq" id="WP_186812622.1">
    <property type="nucleotide sequence ID" value="NZ_BJWG01000006.1"/>
</dbReference>
<keyword evidence="9" id="KW-1185">Reference proteome</keyword>